<keyword evidence="2 4" id="KW-0732">Signal</keyword>
<sequence length="335" mass="35835">MKMTRIMAAATAILVGSLAVAAAQEQVKVATFVPEQSTGVAGVIKPWMDAVQADVGGAVKMQGFWGGTLGKSPVKQFELVQNGVADITWVLPSYTAGQFPEMSLFELPFLFRTADEASIVGWKLHEAGLLTGFDGVHVIGIFATEPNALFMEEPIAGLEDLDGKKIRSAGAIQAKWLEAFGASPQALSSAEYNEALNRGTIDGVIQGWTGMNTFKSFPLVSQAVDVPAGTIPFLLLMNEAKWDSLPPEVQESMMTHGGLAMAESGAAAYTAAGEKVVEEQKAEGRLEILIPDADKLAAHEETTQAVHQWWIERTDNGQEIFDQTQAILAGLRGES</sequence>
<evidence type="ECO:0008006" key="7">
    <source>
        <dbReference type="Google" id="ProtNLM"/>
    </source>
</evidence>
<dbReference type="Pfam" id="PF03480">
    <property type="entry name" value="DctP"/>
    <property type="match status" value="1"/>
</dbReference>
<dbReference type="EMBL" id="WIND01000013">
    <property type="protein sequence ID" value="MSU90915.1"/>
    <property type="molecule type" value="Genomic_DNA"/>
</dbReference>
<keyword evidence="6" id="KW-1185">Reference proteome</keyword>
<dbReference type="GO" id="GO:0042597">
    <property type="term" value="C:periplasmic space"/>
    <property type="evidence" value="ECO:0007669"/>
    <property type="project" value="UniProtKB-SubCell"/>
</dbReference>
<dbReference type="NCBIfam" id="NF037995">
    <property type="entry name" value="TRAP_S1"/>
    <property type="match status" value="1"/>
</dbReference>
<dbReference type="PANTHER" id="PTHR33376">
    <property type="match status" value="1"/>
</dbReference>
<evidence type="ECO:0000256" key="2">
    <source>
        <dbReference type="ARBA" id="ARBA00022729"/>
    </source>
</evidence>
<dbReference type="InterPro" id="IPR018389">
    <property type="entry name" value="DctP_fam"/>
</dbReference>
<keyword evidence="3" id="KW-0574">Periplasm</keyword>
<dbReference type="AlphaFoldDB" id="A0A6L5Z496"/>
<protein>
    <recommendedName>
        <fullName evidence="7">TRAP-type C4-dicarboxylate transport system substrate-binding protein</fullName>
    </recommendedName>
</protein>
<evidence type="ECO:0000313" key="5">
    <source>
        <dbReference type="EMBL" id="MSU90915.1"/>
    </source>
</evidence>
<accession>A0A6L5Z496</accession>
<comment type="subcellular location">
    <subcellularLocation>
        <location evidence="1">Periplasm</location>
    </subcellularLocation>
</comment>
<evidence type="ECO:0000256" key="3">
    <source>
        <dbReference type="ARBA" id="ARBA00022764"/>
    </source>
</evidence>
<dbReference type="Gene3D" id="3.40.190.170">
    <property type="entry name" value="Bacterial extracellular solute-binding protein, family 7"/>
    <property type="match status" value="1"/>
</dbReference>
<evidence type="ECO:0000256" key="1">
    <source>
        <dbReference type="ARBA" id="ARBA00004418"/>
    </source>
</evidence>
<dbReference type="GO" id="GO:0055085">
    <property type="term" value="P:transmembrane transport"/>
    <property type="evidence" value="ECO:0007669"/>
    <property type="project" value="InterPro"/>
</dbReference>
<dbReference type="RefSeq" id="WP_154447536.1">
    <property type="nucleotide sequence ID" value="NZ_WIND01000013.1"/>
</dbReference>
<dbReference type="Proteomes" id="UP000474957">
    <property type="component" value="Unassembled WGS sequence"/>
</dbReference>
<comment type="caution">
    <text evidence="5">The sequence shown here is derived from an EMBL/GenBank/DDBJ whole genome shotgun (WGS) entry which is preliminary data.</text>
</comment>
<dbReference type="CDD" id="cd13665">
    <property type="entry name" value="PBP2_TRAP_Dctp3_4"/>
    <property type="match status" value="1"/>
</dbReference>
<organism evidence="5 6">
    <name type="scientific">Halovulum marinum</name>
    <dbReference type="NCBI Taxonomy" id="2662447"/>
    <lineage>
        <taxon>Bacteria</taxon>
        <taxon>Pseudomonadati</taxon>
        <taxon>Pseudomonadota</taxon>
        <taxon>Alphaproteobacteria</taxon>
        <taxon>Rhodobacterales</taxon>
        <taxon>Paracoccaceae</taxon>
        <taxon>Halovulum</taxon>
    </lineage>
</organism>
<dbReference type="PANTHER" id="PTHR33376:SF15">
    <property type="entry name" value="BLL6794 PROTEIN"/>
    <property type="match status" value="1"/>
</dbReference>
<gene>
    <name evidence="5" type="ORF">GE300_15050</name>
</gene>
<evidence type="ECO:0000256" key="4">
    <source>
        <dbReference type="SAM" id="SignalP"/>
    </source>
</evidence>
<proteinExistence type="predicted"/>
<feature type="chain" id="PRO_5026785058" description="TRAP-type C4-dicarboxylate transport system substrate-binding protein" evidence="4">
    <location>
        <begin position="22"/>
        <end position="335"/>
    </location>
</feature>
<evidence type="ECO:0000313" key="6">
    <source>
        <dbReference type="Proteomes" id="UP000474957"/>
    </source>
</evidence>
<name>A0A6L5Z496_9RHOB</name>
<dbReference type="InterPro" id="IPR038404">
    <property type="entry name" value="TRAP_DctP_sf"/>
</dbReference>
<reference evidence="5 6" key="1">
    <citation type="submission" date="2019-10" db="EMBL/GenBank/DDBJ databases">
        <title>Cognatihalovulum marinum gen. nov. sp. nov., a new member of the family Rhodobacteraceae isolated from deep seawater of the Northwest Indian Ocean.</title>
        <authorList>
            <person name="Ruan C."/>
            <person name="Wang J."/>
            <person name="Zheng X."/>
            <person name="Song L."/>
            <person name="Zhu Y."/>
            <person name="Huang Y."/>
            <person name="Lu Z."/>
            <person name="Du W."/>
            <person name="Huang L."/>
            <person name="Dai X."/>
        </authorList>
    </citation>
    <scope>NUCLEOTIDE SEQUENCE [LARGE SCALE GENOMIC DNA]</scope>
    <source>
        <strain evidence="5 6">2CG4</strain>
    </source>
</reference>
<feature type="signal peptide" evidence="4">
    <location>
        <begin position="1"/>
        <end position="21"/>
    </location>
</feature>